<dbReference type="GO" id="GO:0043758">
    <property type="term" value="F:acetate-CoA ligase (ADP-forming) activity"/>
    <property type="evidence" value="ECO:0007669"/>
    <property type="project" value="InterPro"/>
</dbReference>
<dbReference type="Proteomes" id="UP000595349">
    <property type="component" value="Chromosome"/>
</dbReference>
<dbReference type="Gene3D" id="3.30.470.20">
    <property type="entry name" value="ATP-grasp fold, B domain"/>
    <property type="match status" value="1"/>
</dbReference>
<dbReference type="InterPro" id="IPR051538">
    <property type="entry name" value="Acyl-CoA_Synth/Transferase"/>
</dbReference>
<name>A0A7T6ZBE0_9BACI</name>
<evidence type="ECO:0000259" key="4">
    <source>
        <dbReference type="SMART" id="SM00881"/>
    </source>
</evidence>
<keyword evidence="2" id="KW-0547">Nucleotide-binding</keyword>
<feature type="domain" description="CoA-binding" evidence="4">
    <location>
        <begin position="10"/>
        <end position="105"/>
    </location>
</feature>
<evidence type="ECO:0000256" key="3">
    <source>
        <dbReference type="ARBA" id="ARBA00022840"/>
    </source>
</evidence>
<evidence type="ECO:0000313" key="5">
    <source>
        <dbReference type="EMBL" id="QQK80338.1"/>
    </source>
</evidence>
<keyword evidence="6" id="KW-1185">Reference proteome</keyword>
<dbReference type="Pfam" id="PF19045">
    <property type="entry name" value="Ligase_CoA_2"/>
    <property type="match status" value="1"/>
</dbReference>
<dbReference type="Pfam" id="PF13607">
    <property type="entry name" value="Succ_CoA_lig"/>
    <property type="match status" value="1"/>
</dbReference>
<evidence type="ECO:0000313" key="6">
    <source>
        <dbReference type="Proteomes" id="UP000595349"/>
    </source>
</evidence>
<keyword evidence="1 5" id="KW-0436">Ligase</keyword>
<dbReference type="PANTHER" id="PTHR43334:SF1">
    <property type="entry name" value="3-HYDROXYPROPIONATE--COA LIGASE [ADP-FORMING]"/>
    <property type="match status" value="1"/>
</dbReference>
<dbReference type="InterPro" id="IPR013815">
    <property type="entry name" value="ATP_grasp_subdomain_1"/>
</dbReference>
<evidence type="ECO:0000256" key="1">
    <source>
        <dbReference type="ARBA" id="ARBA00022598"/>
    </source>
</evidence>
<dbReference type="Gene3D" id="3.40.50.261">
    <property type="entry name" value="Succinyl-CoA synthetase domains"/>
    <property type="match status" value="2"/>
</dbReference>
<reference evidence="5 6" key="1">
    <citation type="submission" date="2020-06" db="EMBL/GenBank/DDBJ databases">
        <title>Genomic analysis of Salicibibacter sp. NKC21-4.</title>
        <authorList>
            <person name="Oh Y.J."/>
        </authorList>
    </citation>
    <scope>NUCLEOTIDE SEQUENCE [LARGE SCALE GENOMIC DNA]</scope>
    <source>
        <strain evidence="5 6">NKC21-4</strain>
    </source>
</reference>
<gene>
    <name evidence="5" type="ORF">HUG20_10835</name>
</gene>
<dbReference type="InterPro" id="IPR016102">
    <property type="entry name" value="Succinyl-CoA_synth-like"/>
</dbReference>
<dbReference type="AlphaFoldDB" id="A0A7T6ZBE0"/>
<dbReference type="EMBL" id="CP054706">
    <property type="protein sequence ID" value="QQK80338.1"/>
    <property type="molecule type" value="Genomic_DNA"/>
</dbReference>
<evidence type="ECO:0000256" key="2">
    <source>
        <dbReference type="ARBA" id="ARBA00022741"/>
    </source>
</evidence>
<organism evidence="5 6">
    <name type="scientific">Salicibibacter cibi</name>
    <dbReference type="NCBI Taxonomy" id="2743001"/>
    <lineage>
        <taxon>Bacteria</taxon>
        <taxon>Bacillati</taxon>
        <taxon>Bacillota</taxon>
        <taxon>Bacilli</taxon>
        <taxon>Bacillales</taxon>
        <taxon>Bacillaceae</taxon>
        <taxon>Salicibibacter</taxon>
    </lineage>
</organism>
<dbReference type="Pfam" id="PF13549">
    <property type="entry name" value="ATP-grasp_5"/>
    <property type="match status" value="1"/>
</dbReference>
<dbReference type="Pfam" id="PF13380">
    <property type="entry name" value="CoA_binding_2"/>
    <property type="match status" value="1"/>
</dbReference>
<dbReference type="InterPro" id="IPR036291">
    <property type="entry name" value="NAD(P)-bd_dom_sf"/>
</dbReference>
<dbReference type="Gene3D" id="3.30.1490.20">
    <property type="entry name" value="ATP-grasp fold, A domain"/>
    <property type="match status" value="1"/>
</dbReference>
<dbReference type="RefSeq" id="WP_200084709.1">
    <property type="nucleotide sequence ID" value="NZ_CP054706.1"/>
</dbReference>
<keyword evidence="3" id="KW-0067">ATP-binding</keyword>
<dbReference type="PANTHER" id="PTHR43334">
    <property type="entry name" value="ACETATE--COA LIGASE [ADP-FORMING]"/>
    <property type="match status" value="1"/>
</dbReference>
<dbReference type="SUPFAM" id="SSF51735">
    <property type="entry name" value="NAD(P)-binding Rossmann-fold domains"/>
    <property type="match status" value="1"/>
</dbReference>
<dbReference type="SUPFAM" id="SSF56059">
    <property type="entry name" value="Glutathione synthetase ATP-binding domain-like"/>
    <property type="match status" value="1"/>
</dbReference>
<sequence length="710" mass="77507">MSKREAIERLLNPGSIAIVGVSKDFTSISGKPMKNLIRHQFEGDIYPVNPKYEEIEGFTCFPSLLDVPGKIDVALIAVSSKRMMQILSECEQKQVRSVILFGSGFAETGEDGERLQAEVLEKAKKAGITILGPNCIGLLNVRTSIPLGFSTSFETEEGFLSGNVGFASQSGALGFSLFGLAQEENIGFSHVINTGNQMDIHTLDCIDYMLEDDGTDVVAGYLEGIPDGEMLIRLAKRAKALKKPLIMLKAGRSEIGRKAAMSHTASLTGSDETFQAIAKQYGLVVANDVDDMIDLMKVFSRGKQTNGNNVVTISNSGAAGIAMADYSEPLGLELVRLPNETQAKVEEIIPSYGSALNPIDITAQALKEQHILTDTLEVLINEDEVNVIVVQTTFGGELGQNICEKIAEIDKTTEKPIVVTITGTTEITGEGRAILEKASVPVYKTSYKTMFAVKHLADFSRFCLKEEKDPFELPAIEERDDPTGIWTEVRVKKELFSLGIRIPQGTLIKDREHLQKVKANVPYPVVCKGISKDVLHKTDAGSVKVNIKNAVELEDAYESIASSLRAYNPDADIDGILAEEMLQDESVEMFIGVKEDPQFGPLIVCGLGGIFVEVLQDISIRHAPIDAEEASDMLKELKGYPLLEGIRGGSRRDIPALAETLARISQYASTHNGHIQEMDINPLWVFEEGQDVAALDGIIVWKNKKDTVVN</sequence>
<dbReference type="SMART" id="SM00881">
    <property type="entry name" value="CoA_binding"/>
    <property type="match status" value="1"/>
</dbReference>
<dbReference type="InterPro" id="IPR003781">
    <property type="entry name" value="CoA-bd"/>
</dbReference>
<dbReference type="GO" id="GO:0005524">
    <property type="term" value="F:ATP binding"/>
    <property type="evidence" value="ECO:0007669"/>
    <property type="project" value="UniProtKB-KW"/>
</dbReference>
<dbReference type="SUPFAM" id="SSF52210">
    <property type="entry name" value="Succinyl-CoA synthetase domains"/>
    <property type="match status" value="2"/>
</dbReference>
<dbReference type="InterPro" id="IPR043938">
    <property type="entry name" value="Ligase_CoA_dom"/>
</dbReference>
<dbReference type="InterPro" id="IPR032875">
    <property type="entry name" value="Succ_CoA_lig_flav_dom"/>
</dbReference>
<dbReference type="Gene3D" id="3.40.50.720">
    <property type="entry name" value="NAD(P)-binding Rossmann-like Domain"/>
    <property type="match status" value="1"/>
</dbReference>
<dbReference type="KEGG" id="scib:HUG20_10835"/>
<proteinExistence type="predicted"/>
<accession>A0A7T6ZBE0</accession>
<protein>
    <submittedName>
        <fullName evidence="5">Acetate--CoA ligase family protein</fullName>
    </submittedName>
</protein>